<organism evidence="5 6">
    <name type="scientific">Tuber aestivum</name>
    <name type="common">summer truffle</name>
    <dbReference type="NCBI Taxonomy" id="59557"/>
    <lineage>
        <taxon>Eukaryota</taxon>
        <taxon>Fungi</taxon>
        <taxon>Dikarya</taxon>
        <taxon>Ascomycota</taxon>
        <taxon>Pezizomycotina</taxon>
        <taxon>Pezizomycetes</taxon>
        <taxon>Pezizales</taxon>
        <taxon>Tuberaceae</taxon>
        <taxon>Tuber</taxon>
    </lineage>
</organism>
<proteinExistence type="predicted"/>
<evidence type="ECO:0000256" key="3">
    <source>
        <dbReference type="SAM" id="Phobius"/>
    </source>
</evidence>
<sequence>MGKFFSKRSPMRARDDQITNASDLTLKQSLLPLILVTILFFLWGFAYGLLDVLNKHFQTTLHISRSRSSGLQAAYFGAYPIASLTYAGIVLKKFSYKATFMLGLTLYGIGALLFWPAALKRSFGGFCGATFIIGSGLGTLETAANPYLAVCGPPKYSEMRLNLAQAVQAIGTVVGPVLASHVFFKNVQDDSLQSVQWVYLGIAIFVFVLAGVFYIANIPEVTDADMEQQMELTGGVFTAVEGKPLKRQYHLWWAGAAQFCYVGSQVAIAGYFVNYVTETRPGTTSSQGANLLATAQGCFAAGRFLGTFFMKFAKPRWVFFCFFTGVIVFQAVAVGARKNAGLASLNLVLFFESICFPTIFTLGIRGLGKHTKTGSTVIVGAIIGGAVIPPLLGATADHFDNTGPAMFVPLIFFVLAYTFPIGVNFYKPLAKLMDGFLESKVGQGDKEFNTDEAEAAEMEDMGKKEGV</sequence>
<dbReference type="InterPro" id="IPR036259">
    <property type="entry name" value="MFS_trans_sf"/>
</dbReference>
<dbReference type="GO" id="GO:0005886">
    <property type="term" value="C:plasma membrane"/>
    <property type="evidence" value="ECO:0007669"/>
    <property type="project" value="UniProtKB-SubCell"/>
</dbReference>
<evidence type="ECO:0000313" key="5">
    <source>
        <dbReference type="EMBL" id="CUS07687.1"/>
    </source>
</evidence>
<protein>
    <recommendedName>
        <fullName evidence="4">Major facilitator superfamily (MFS) profile domain-containing protein</fullName>
    </recommendedName>
</protein>
<dbReference type="Gene3D" id="1.20.1250.20">
    <property type="entry name" value="MFS general substrate transporter like domains"/>
    <property type="match status" value="2"/>
</dbReference>
<dbReference type="SUPFAM" id="SSF103473">
    <property type="entry name" value="MFS general substrate transporter"/>
    <property type="match status" value="1"/>
</dbReference>
<evidence type="ECO:0000313" key="6">
    <source>
        <dbReference type="Proteomes" id="UP001412239"/>
    </source>
</evidence>
<keyword evidence="3" id="KW-0812">Transmembrane</keyword>
<dbReference type="AlphaFoldDB" id="A0A292PMH8"/>
<feature type="transmembrane region" description="Helical" evidence="3">
    <location>
        <begin position="161"/>
        <end position="184"/>
    </location>
</feature>
<name>A0A292PMH8_9PEZI</name>
<feature type="transmembrane region" description="Helical" evidence="3">
    <location>
        <begin position="196"/>
        <end position="216"/>
    </location>
</feature>
<evidence type="ECO:0000256" key="1">
    <source>
        <dbReference type="ARBA" id="ARBA00004429"/>
    </source>
</evidence>
<keyword evidence="3" id="KW-1133">Transmembrane helix</keyword>
<gene>
    <name evidence="5" type="ORF">GSTUAT00008234001</name>
</gene>
<feature type="transmembrane region" description="Helical" evidence="3">
    <location>
        <begin position="317"/>
        <end position="336"/>
    </location>
</feature>
<feature type="transmembrane region" description="Helical" evidence="3">
    <location>
        <begin position="251"/>
        <end position="273"/>
    </location>
</feature>
<dbReference type="Proteomes" id="UP001412239">
    <property type="component" value="Unassembled WGS sequence"/>
</dbReference>
<dbReference type="EMBL" id="LN891182">
    <property type="protein sequence ID" value="CUS07687.1"/>
    <property type="molecule type" value="Genomic_DNA"/>
</dbReference>
<dbReference type="InterPro" id="IPR011701">
    <property type="entry name" value="MFS"/>
</dbReference>
<keyword evidence="3" id="KW-0472">Membrane</keyword>
<dbReference type="PANTHER" id="PTHR43702:SF5">
    <property type="entry name" value="MAJOR FACILITATOR SUPERFAMILY (MFS) PROFILE DOMAIN-CONTAINING PROTEIN"/>
    <property type="match status" value="1"/>
</dbReference>
<evidence type="ECO:0000256" key="2">
    <source>
        <dbReference type="ARBA" id="ARBA00022475"/>
    </source>
</evidence>
<dbReference type="InterPro" id="IPR050375">
    <property type="entry name" value="MFS_TsgA-like"/>
</dbReference>
<feature type="transmembrane region" description="Helical" evidence="3">
    <location>
        <begin position="376"/>
        <end position="394"/>
    </location>
</feature>
<dbReference type="GO" id="GO:0022857">
    <property type="term" value="F:transmembrane transporter activity"/>
    <property type="evidence" value="ECO:0007669"/>
    <property type="project" value="InterPro"/>
</dbReference>
<comment type="subcellular location">
    <subcellularLocation>
        <location evidence="1">Cell inner membrane</location>
        <topology evidence="1">Multi-pass membrane protein</topology>
    </subcellularLocation>
</comment>
<feature type="transmembrane region" description="Helical" evidence="3">
    <location>
        <begin position="342"/>
        <end position="364"/>
    </location>
</feature>
<feature type="transmembrane region" description="Helical" evidence="3">
    <location>
        <begin position="98"/>
        <end position="117"/>
    </location>
</feature>
<dbReference type="CDD" id="cd17394">
    <property type="entry name" value="MFS_FucP_like"/>
    <property type="match status" value="1"/>
</dbReference>
<feature type="transmembrane region" description="Helical" evidence="3">
    <location>
        <begin position="70"/>
        <end position="91"/>
    </location>
</feature>
<feature type="domain" description="Major facilitator superfamily (MFS) profile" evidence="4">
    <location>
        <begin position="32"/>
        <end position="431"/>
    </location>
</feature>
<dbReference type="Pfam" id="PF07690">
    <property type="entry name" value="MFS_1"/>
    <property type="match status" value="1"/>
</dbReference>
<feature type="transmembrane region" description="Helical" evidence="3">
    <location>
        <begin position="30"/>
        <end position="50"/>
    </location>
</feature>
<dbReference type="InterPro" id="IPR020846">
    <property type="entry name" value="MFS_dom"/>
</dbReference>
<reference evidence="5" key="1">
    <citation type="submission" date="2015-10" db="EMBL/GenBank/DDBJ databases">
        <authorList>
            <person name="Regsiter A."/>
            <person name="william w."/>
        </authorList>
    </citation>
    <scope>NUCLEOTIDE SEQUENCE</scope>
    <source>
        <strain evidence="5">Montdore</strain>
    </source>
</reference>
<dbReference type="PANTHER" id="PTHR43702">
    <property type="entry name" value="L-FUCOSE-PROTON SYMPORTER"/>
    <property type="match status" value="1"/>
</dbReference>
<dbReference type="PROSITE" id="PS50850">
    <property type="entry name" value="MFS"/>
    <property type="match status" value="1"/>
</dbReference>
<keyword evidence="6" id="KW-1185">Reference proteome</keyword>
<keyword evidence="2" id="KW-1003">Cell membrane</keyword>
<feature type="transmembrane region" description="Helical" evidence="3">
    <location>
        <begin position="123"/>
        <end position="140"/>
    </location>
</feature>
<accession>A0A292PMH8</accession>
<evidence type="ECO:0000259" key="4">
    <source>
        <dbReference type="PROSITE" id="PS50850"/>
    </source>
</evidence>
<feature type="transmembrane region" description="Helical" evidence="3">
    <location>
        <begin position="406"/>
        <end position="426"/>
    </location>
</feature>